<gene>
    <name evidence="5" type="ORF">BC748_0705</name>
</gene>
<dbReference type="SUPFAM" id="SSF75005">
    <property type="entry name" value="Arabinanase/levansucrase/invertase"/>
    <property type="match status" value="1"/>
</dbReference>
<dbReference type="OrthoDB" id="3771157at2"/>
<evidence type="ECO:0000313" key="6">
    <source>
        <dbReference type="Proteomes" id="UP000295260"/>
    </source>
</evidence>
<comment type="caution">
    <text evidence="5">The sequence shown here is derived from an EMBL/GenBank/DDBJ whole genome shotgun (WGS) entry which is preliminary data.</text>
</comment>
<sequence length="338" mass="39825">MKKIISKRIVVSLILFFIGILFLMNYRIPFFKQNAGVWSIGYGIGNEFPEKMEVEKNPIFSLEKLQEYIPDSEFLADPFFWKEGDNHYIFFEHKKVKLHAASIGILVSENGKDYEFKGTVLKEKFHLSYPQVFKHKNDYYMLPETQGANHVILYKAKRFPYEWEKCDTLLKNTKYKDPTIFLSDTLNIMVATDQNLTMHLFEADSLFGKWKKHTKHTVLMGSESRPGGRFFIHKNGLMLPIQNASNGYGTGLSLYKFNFKNGDYTFSKEKHFYLKGNKKTREFNAGMHHLDIQKIDGKYYYVYDGIRLLNEEKTLHAKSVFKMNFMDLKNWMHQKVNN</sequence>
<dbReference type="Pfam" id="PF24793">
    <property type="entry name" value="GINT1_N"/>
    <property type="match status" value="1"/>
</dbReference>
<keyword evidence="1" id="KW-0624">Polysaccharide degradation</keyword>
<evidence type="ECO:0000256" key="3">
    <source>
        <dbReference type="SAM" id="Phobius"/>
    </source>
</evidence>
<proteinExistence type="predicted"/>
<keyword evidence="3" id="KW-0812">Transmembrane</keyword>
<accession>A0A4R6QF64</accession>
<feature type="transmembrane region" description="Helical" evidence="3">
    <location>
        <begin position="9"/>
        <end position="26"/>
    </location>
</feature>
<feature type="domain" description="Glucosamine inositolphosphorylceramide transferase 1 N-terminal" evidence="4">
    <location>
        <begin position="57"/>
        <end position="305"/>
    </location>
</feature>
<dbReference type="PANTHER" id="PTHR43772">
    <property type="entry name" value="ENDO-1,4-BETA-XYLANASE"/>
    <property type="match status" value="1"/>
</dbReference>
<keyword evidence="3" id="KW-0472">Membrane</keyword>
<reference evidence="5 6" key="1">
    <citation type="submission" date="2019-03" db="EMBL/GenBank/DDBJ databases">
        <title>Genomic Encyclopedia of Archaeal and Bacterial Type Strains, Phase II (KMG-II): from individual species to whole genera.</title>
        <authorList>
            <person name="Goeker M."/>
        </authorList>
    </citation>
    <scope>NUCLEOTIDE SEQUENCE [LARGE SCALE GENOMIC DNA]</scope>
    <source>
        <strain evidence="5 6">DSM 25687</strain>
    </source>
</reference>
<keyword evidence="6" id="KW-1185">Reference proteome</keyword>
<dbReference type="InterPro" id="IPR052176">
    <property type="entry name" value="Glycosyl_Hydrlase_43_Enz"/>
</dbReference>
<keyword evidence="2" id="KW-0119">Carbohydrate metabolism</keyword>
<evidence type="ECO:0000256" key="1">
    <source>
        <dbReference type="ARBA" id="ARBA00022651"/>
    </source>
</evidence>
<dbReference type="Proteomes" id="UP000295260">
    <property type="component" value="Unassembled WGS sequence"/>
</dbReference>
<evidence type="ECO:0000259" key="4">
    <source>
        <dbReference type="Pfam" id="PF24793"/>
    </source>
</evidence>
<protein>
    <recommendedName>
        <fullName evidence="4">Glucosamine inositolphosphorylceramide transferase 1 N-terminal domain-containing protein</fullName>
    </recommendedName>
</protein>
<evidence type="ECO:0000256" key="2">
    <source>
        <dbReference type="ARBA" id="ARBA00023277"/>
    </source>
</evidence>
<evidence type="ECO:0000313" key="5">
    <source>
        <dbReference type="EMBL" id="TDP61095.1"/>
    </source>
</evidence>
<keyword evidence="1" id="KW-0858">Xylan degradation</keyword>
<dbReference type="InterPro" id="IPR056442">
    <property type="entry name" value="GINT1_N"/>
</dbReference>
<dbReference type="PANTHER" id="PTHR43772:SF2">
    <property type="entry name" value="PUTATIVE (AFU_ORTHOLOGUE AFUA_2G04480)-RELATED"/>
    <property type="match status" value="1"/>
</dbReference>
<dbReference type="EMBL" id="SNXR01000011">
    <property type="protein sequence ID" value="TDP61095.1"/>
    <property type="molecule type" value="Genomic_DNA"/>
</dbReference>
<name>A0A4R6QF64_9FLAO</name>
<keyword evidence="3" id="KW-1133">Transmembrane helix</keyword>
<organism evidence="5 6">
    <name type="scientific">Flavobacterium dankookense</name>
    <dbReference type="NCBI Taxonomy" id="706186"/>
    <lineage>
        <taxon>Bacteria</taxon>
        <taxon>Pseudomonadati</taxon>
        <taxon>Bacteroidota</taxon>
        <taxon>Flavobacteriia</taxon>
        <taxon>Flavobacteriales</taxon>
        <taxon>Flavobacteriaceae</taxon>
        <taxon>Flavobacterium</taxon>
    </lineage>
</organism>
<dbReference type="RefSeq" id="WP_133532042.1">
    <property type="nucleotide sequence ID" value="NZ_SNXR01000011.1"/>
</dbReference>
<dbReference type="AlphaFoldDB" id="A0A4R6QF64"/>
<dbReference type="GO" id="GO:0045493">
    <property type="term" value="P:xylan catabolic process"/>
    <property type="evidence" value="ECO:0007669"/>
    <property type="project" value="UniProtKB-KW"/>
</dbReference>
<dbReference type="InterPro" id="IPR023296">
    <property type="entry name" value="Glyco_hydro_beta-prop_sf"/>
</dbReference>
<dbReference type="Gene3D" id="2.115.10.20">
    <property type="entry name" value="Glycosyl hydrolase domain, family 43"/>
    <property type="match status" value="1"/>
</dbReference>